<dbReference type="Pfam" id="PF03009">
    <property type="entry name" value="GDPD"/>
    <property type="match status" value="1"/>
</dbReference>
<dbReference type="GO" id="GO:0008081">
    <property type="term" value="F:phosphoric diester hydrolase activity"/>
    <property type="evidence" value="ECO:0007669"/>
    <property type="project" value="InterPro"/>
</dbReference>
<evidence type="ECO:0000313" key="2">
    <source>
        <dbReference type="EMBL" id="OOV87927.1"/>
    </source>
</evidence>
<name>A0A1T1HDX8_OCELI</name>
<evidence type="ECO:0000313" key="3">
    <source>
        <dbReference type="Proteomes" id="UP000190064"/>
    </source>
</evidence>
<dbReference type="InterPro" id="IPR030395">
    <property type="entry name" value="GP_PDE_dom"/>
</dbReference>
<comment type="caution">
    <text evidence="2">The sequence shown here is derived from an EMBL/GenBank/DDBJ whole genome shotgun (WGS) entry which is preliminary data.</text>
</comment>
<sequence length="234" mass="25635">MKFFAHRGALRDGPENTLMTIDMALAAGADAIEIDVIAHQGRLLVHHDLSLERTTNGEGLLAAHSIRELRQLDAGLGQRIPFLEEVLLLVGHRATINIELKSKGAAGLLAVLLQQKAYQPLKSGLLVSSFDHVELLRFQQSCPDVALGLLLYGTVLSLSAIIGPLKLSSLHLSDEFIDYGLIAEAKQQGLEVYIYTINQVSQLKTLQEIGVDGVFTDCSALWQDWREINCLPMA</sequence>
<dbReference type="Proteomes" id="UP000190064">
    <property type="component" value="Unassembled WGS sequence"/>
</dbReference>
<dbReference type="AlphaFoldDB" id="A0A1T1HDX8"/>
<protein>
    <recommendedName>
        <fullName evidence="1">GP-PDE domain-containing protein</fullName>
    </recommendedName>
</protein>
<gene>
    <name evidence="2" type="ORF">BTA35_0205730</name>
</gene>
<dbReference type="GO" id="GO:0006629">
    <property type="term" value="P:lipid metabolic process"/>
    <property type="evidence" value="ECO:0007669"/>
    <property type="project" value="InterPro"/>
</dbReference>
<proteinExistence type="predicted"/>
<dbReference type="PROSITE" id="PS51704">
    <property type="entry name" value="GP_PDE"/>
    <property type="match status" value="1"/>
</dbReference>
<dbReference type="STRING" id="966.BTA35_0205730"/>
<accession>A0A1T1HDX8</accession>
<dbReference type="PANTHER" id="PTHR46211:SF1">
    <property type="entry name" value="GLYCEROPHOSPHODIESTER PHOSPHODIESTERASE, CYTOPLASMIC"/>
    <property type="match status" value="1"/>
</dbReference>
<reference evidence="2" key="1">
    <citation type="submission" date="2017-02" db="EMBL/GenBank/DDBJ databases">
        <title>Draft Genome Sequence of the Salt Water Bacterium Oceanospirillum linum ATCC 11336.</title>
        <authorList>
            <person name="Trachtenberg A.M."/>
            <person name="Carney J.G."/>
            <person name="Linnane J.D."/>
            <person name="Rheaume B.A."/>
            <person name="Pitts N.L."/>
            <person name="Mykles D.L."/>
            <person name="Maclea K.S."/>
        </authorList>
    </citation>
    <scope>NUCLEOTIDE SEQUENCE [LARGE SCALE GENOMIC DNA]</scope>
    <source>
        <strain evidence="2">ATCC 11336</strain>
    </source>
</reference>
<keyword evidence="3" id="KW-1185">Reference proteome</keyword>
<feature type="domain" description="GP-PDE" evidence="1">
    <location>
        <begin position="1"/>
        <end position="226"/>
    </location>
</feature>
<dbReference type="SUPFAM" id="SSF51695">
    <property type="entry name" value="PLC-like phosphodiesterases"/>
    <property type="match status" value="1"/>
</dbReference>
<dbReference type="EMBL" id="MTSD02000002">
    <property type="protein sequence ID" value="OOV87927.1"/>
    <property type="molecule type" value="Genomic_DNA"/>
</dbReference>
<evidence type="ECO:0000259" key="1">
    <source>
        <dbReference type="PROSITE" id="PS51704"/>
    </source>
</evidence>
<dbReference type="PANTHER" id="PTHR46211">
    <property type="entry name" value="GLYCEROPHOSPHORYL DIESTER PHOSPHODIESTERASE"/>
    <property type="match status" value="1"/>
</dbReference>
<dbReference type="InterPro" id="IPR017946">
    <property type="entry name" value="PLC-like_Pdiesterase_TIM-brl"/>
</dbReference>
<dbReference type="Gene3D" id="3.20.20.190">
    <property type="entry name" value="Phosphatidylinositol (PI) phosphodiesterase"/>
    <property type="match status" value="1"/>
</dbReference>
<organism evidence="2 3">
    <name type="scientific">Oceanospirillum linum</name>
    <dbReference type="NCBI Taxonomy" id="966"/>
    <lineage>
        <taxon>Bacteria</taxon>
        <taxon>Pseudomonadati</taxon>
        <taxon>Pseudomonadota</taxon>
        <taxon>Gammaproteobacteria</taxon>
        <taxon>Oceanospirillales</taxon>
        <taxon>Oceanospirillaceae</taxon>
        <taxon>Oceanospirillum</taxon>
    </lineage>
</organism>
<dbReference type="RefSeq" id="WP_160055033.1">
    <property type="nucleotide sequence ID" value="NZ_FXTS01000002.1"/>
</dbReference>